<dbReference type="Pfam" id="PF03101">
    <property type="entry name" value="FAR1"/>
    <property type="match status" value="1"/>
</dbReference>
<dbReference type="Pfam" id="PF04434">
    <property type="entry name" value="SWIM"/>
    <property type="match status" value="1"/>
</dbReference>
<dbReference type="AlphaFoldDB" id="A0A835Q474"/>
<comment type="subcellular location">
    <subcellularLocation>
        <location evidence="6">Nucleus</location>
    </subcellularLocation>
</comment>
<evidence type="ECO:0000259" key="7">
    <source>
        <dbReference type="PROSITE" id="PS50966"/>
    </source>
</evidence>
<keyword evidence="2 6" id="KW-0479">Metal-binding</keyword>
<accession>A0A835Q474</accession>
<comment type="similarity">
    <text evidence="1 6">Belongs to the FHY3/FAR1 family.</text>
</comment>
<dbReference type="PANTHER" id="PTHR31669">
    <property type="entry name" value="PROTEIN FAR1-RELATED SEQUENCE 10-RELATED"/>
    <property type="match status" value="1"/>
</dbReference>
<dbReference type="PANTHER" id="PTHR31669:SF37">
    <property type="entry name" value="PROTEIN FAR1-RELATED SEQUENCE"/>
    <property type="match status" value="1"/>
</dbReference>
<feature type="domain" description="SWIM-type" evidence="7">
    <location>
        <begin position="601"/>
        <end position="637"/>
    </location>
</feature>
<reference evidence="8 9" key="1">
    <citation type="journal article" date="2020" name="Nat. Food">
        <title>A phased Vanilla planifolia genome enables genetic improvement of flavour and production.</title>
        <authorList>
            <person name="Hasing T."/>
            <person name="Tang H."/>
            <person name="Brym M."/>
            <person name="Khazi F."/>
            <person name="Huang T."/>
            <person name="Chambers A.H."/>
        </authorList>
    </citation>
    <scope>NUCLEOTIDE SEQUENCE [LARGE SCALE GENOMIC DNA]</scope>
    <source>
        <tissue evidence="8">Leaf</tissue>
    </source>
</reference>
<evidence type="ECO:0000256" key="1">
    <source>
        <dbReference type="ARBA" id="ARBA00005889"/>
    </source>
</evidence>
<name>A0A835Q474_VANPL</name>
<dbReference type="InterPro" id="IPR018289">
    <property type="entry name" value="MULE_transposase_dom"/>
</dbReference>
<sequence length="766" mass="87723">MRQTYEITKACVSPSPKFGKDNQESPLSLSYAWPGPRYIVDDLVFITYSRGGEFSEKESMGYSSSEDELIEEYMDLEEDIIPSNVEQLAGEITAPRHLFNPQDNSIVAVNHSVGNDILAAEADLKSQDPQLGMEFESDGAARFFYNAYALRLGFGIRVARSRSERRKGVEVLVMKRFVCLKEGHHKKKVTELSNKKKRKRLSIRDGCPAMMEVVRRGADRWVVTKLVLEHTHVVVSPDKVRGIQFNQLIGKDHEHDNYLREIRLKVFGEGGAQGLLEHFKKMQAENSGFFYAMHVDNRNCLANIFWADISARIAYKYFGDAVTFDTIYKKNESMMPFASFSGVNHHLQPINFGCALIIDKTESSYVWLFETWLNAMSGHRPISFTTDLGKPLESAVARTFPNTRHRICKWRIFSRCKKKLADIYARHLSLPEELKKCVVECETTDIFEACWKLVLDKYNLRENAWLKLVYNIRHKWVPAYLQDSFFAELQSSKRSENINTSFRKHFDTKTSLLVFITKFNQAMDDRYASEMQEDLDALHSQQILKTDSHMEKQAASIYTRAVFERFQEELVEALHHYAVKFQDGAISKFSVERDGNAHRRHIVAFNASEKKAVCSCYKFESSGILCRHVLGVFLVTGVMLLPEHYILKRWTKKARSGFVLDGRDMETQTYCDGTPIMRFNDLFQNALKVAEKGAIALESYKVCGVKEKRPDNVWLAAEGVYLPVNRNKRNFLSPIELTSCEALSIIPPGGAADLVVPKVCKINPDR</sequence>
<evidence type="ECO:0000256" key="4">
    <source>
        <dbReference type="ARBA" id="ARBA00022833"/>
    </source>
</evidence>
<dbReference type="InterPro" id="IPR004330">
    <property type="entry name" value="FAR1_DNA_bnd_dom"/>
</dbReference>
<dbReference type="GO" id="GO:0006355">
    <property type="term" value="P:regulation of DNA-templated transcription"/>
    <property type="evidence" value="ECO:0007669"/>
    <property type="project" value="UniProtKB-UniRule"/>
</dbReference>
<evidence type="ECO:0000256" key="6">
    <source>
        <dbReference type="RuleBase" id="RU367018"/>
    </source>
</evidence>
<dbReference type="SMART" id="SM00575">
    <property type="entry name" value="ZnF_PMZ"/>
    <property type="match status" value="1"/>
</dbReference>
<gene>
    <name evidence="8" type="ORF">HPP92_019974</name>
</gene>
<protein>
    <recommendedName>
        <fullName evidence="6">Protein FAR1-RELATED SEQUENCE</fullName>
    </recommendedName>
</protein>
<evidence type="ECO:0000313" key="9">
    <source>
        <dbReference type="Proteomes" id="UP000636800"/>
    </source>
</evidence>
<keyword evidence="6" id="KW-0539">Nucleus</keyword>
<dbReference type="Pfam" id="PF10551">
    <property type="entry name" value="MULE"/>
    <property type="match status" value="1"/>
</dbReference>
<dbReference type="GO" id="GO:0008270">
    <property type="term" value="F:zinc ion binding"/>
    <property type="evidence" value="ECO:0007669"/>
    <property type="project" value="UniProtKB-UniRule"/>
</dbReference>
<dbReference type="Proteomes" id="UP000636800">
    <property type="component" value="Chromosome 10"/>
</dbReference>
<keyword evidence="9" id="KW-1185">Reference proteome</keyword>
<proteinExistence type="inferred from homology"/>
<dbReference type="InterPro" id="IPR007527">
    <property type="entry name" value="Znf_SWIM"/>
</dbReference>
<evidence type="ECO:0000256" key="3">
    <source>
        <dbReference type="ARBA" id="ARBA00022771"/>
    </source>
</evidence>
<organism evidence="8 9">
    <name type="scientific">Vanilla planifolia</name>
    <name type="common">Vanilla</name>
    <dbReference type="NCBI Taxonomy" id="51239"/>
    <lineage>
        <taxon>Eukaryota</taxon>
        <taxon>Viridiplantae</taxon>
        <taxon>Streptophyta</taxon>
        <taxon>Embryophyta</taxon>
        <taxon>Tracheophyta</taxon>
        <taxon>Spermatophyta</taxon>
        <taxon>Magnoliopsida</taxon>
        <taxon>Liliopsida</taxon>
        <taxon>Asparagales</taxon>
        <taxon>Orchidaceae</taxon>
        <taxon>Vanilloideae</taxon>
        <taxon>Vanilleae</taxon>
        <taxon>Vanilla</taxon>
    </lineage>
</organism>
<keyword evidence="4 6" id="KW-0862">Zinc</keyword>
<dbReference type="PROSITE" id="PS50966">
    <property type="entry name" value="ZF_SWIM"/>
    <property type="match status" value="1"/>
</dbReference>
<dbReference type="GO" id="GO:0005634">
    <property type="term" value="C:nucleus"/>
    <property type="evidence" value="ECO:0007669"/>
    <property type="project" value="UniProtKB-SubCell"/>
</dbReference>
<keyword evidence="3 5" id="KW-0863">Zinc-finger</keyword>
<comment type="function">
    <text evidence="6">Putative transcription activator involved in regulating light control of development.</text>
</comment>
<dbReference type="EMBL" id="JADCNL010000010">
    <property type="protein sequence ID" value="KAG0463905.1"/>
    <property type="molecule type" value="Genomic_DNA"/>
</dbReference>
<evidence type="ECO:0000256" key="5">
    <source>
        <dbReference type="PROSITE-ProRule" id="PRU00325"/>
    </source>
</evidence>
<dbReference type="InterPro" id="IPR006564">
    <property type="entry name" value="Znf_PMZ"/>
</dbReference>
<comment type="caution">
    <text evidence="8">The sequence shown here is derived from an EMBL/GenBank/DDBJ whole genome shotgun (WGS) entry which is preliminary data.</text>
</comment>
<evidence type="ECO:0000256" key="2">
    <source>
        <dbReference type="ARBA" id="ARBA00022723"/>
    </source>
</evidence>
<dbReference type="InterPro" id="IPR031052">
    <property type="entry name" value="FHY3/FAR1"/>
</dbReference>
<evidence type="ECO:0000313" key="8">
    <source>
        <dbReference type="EMBL" id="KAG0463905.1"/>
    </source>
</evidence>